<feature type="compositionally biased region" description="Polar residues" evidence="1">
    <location>
        <begin position="89"/>
        <end position="109"/>
    </location>
</feature>
<reference evidence="4" key="1">
    <citation type="submission" date="2016-06" db="UniProtKB">
        <authorList>
            <consortium name="WormBaseParasite"/>
        </authorList>
    </citation>
    <scope>IDENTIFICATION</scope>
</reference>
<organism evidence="4">
    <name type="scientific">Schistocephalus solidus</name>
    <name type="common">Tapeworm</name>
    <dbReference type="NCBI Taxonomy" id="70667"/>
    <lineage>
        <taxon>Eukaryota</taxon>
        <taxon>Metazoa</taxon>
        <taxon>Spiralia</taxon>
        <taxon>Lophotrochozoa</taxon>
        <taxon>Platyhelminthes</taxon>
        <taxon>Cestoda</taxon>
        <taxon>Eucestoda</taxon>
        <taxon>Diphyllobothriidea</taxon>
        <taxon>Diphyllobothriidae</taxon>
        <taxon>Schistocephalus</taxon>
    </lineage>
</organism>
<evidence type="ECO:0000313" key="3">
    <source>
        <dbReference type="Proteomes" id="UP000275846"/>
    </source>
</evidence>
<dbReference type="OrthoDB" id="6312967at2759"/>
<dbReference type="Proteomes" id="UP000275846">
    <property type="component" value="Unassembled WGS sequence"/>
</dbReference>
<proteinExistence type="predicted"/>
<feature type="compositionally biased region" description="Basic residues" evidence="1">
    <location>
        <begin position="127"/>
        <end position="138"/>
    </location>
</feature>
<feature type="region of interest" description="Disordered" evidence="1">
    <location>
        <begin position="24"/>
        <end position="166"/>
    </location>
</feature>
<evidence type="ECO:0000256" key="1">
    <source>
        <dbReference type="SAM" id="MobiDB-lite"/>
    </source>
</evidence>
<reference evidence="2 3" key="2">
    <citation type="submission" date="2018-11" db="EMBL/GenBank/DDBJ databases">
        <authorList>
            <consortium name="Pathogen Informatics"/>
        </authorList>
    </citation>
    <scope>NUCLEOTIDE SEQUENCE [LARGE SCALE GENOMIC DNA]</scope>
    <source>
        <strain evidence="2 3">NST_G2</strain>
    </source>
</reference>
<sequence>MPRGEESWVPMVSRASMACSSYEPDQYLLPPSAAEGHLDAPSVEEMPPTGLCLRPEARPAGRASDKVNPWCRRMDRSPPRNLQGEASPAATQATSSNELAHRLTNTSSCRRGRLHGEQMASTEGHGRVHRFGCPRPRKSSAPGLVRGRRNHLQSARREKPAAQSLC</sequence>
<accession>A0A183T5Q4</accession>
<dbReference type="WBParaSite" id="SSLN_0001224901-mRNA-1">
    <property type="protein sequence ID" value="SSLN_0001224901-mRNA-1"/>
    <property type="gene ID" value="SSLN_0001224901"/>
</dbReference>
<dbReference type="AlphaFoldDB" id="A0A183T5Q4"/>
<protein>
    <submittedName>
        <fullName evidence="2 4">Uncharacterized protein</fullName>
    </submittedName>
</protein>
<keyword evidence="3" id="KW-1185">Reference proteome</keyword>
<evidence type="ECO:0000313" key="4">
    <source>
        <dbReference type="WBParaSite" id="SSLN_0001224901-mRNA-1"/>
    </source>
</evidence>
<evidence type="ECO:0000313" key="2">
    <source>
        <dbReference type="EMBL" id="VDL98187.1"/>
    </source>
</evidence>
<dbReference type="EMBL" id="UYSU01036806">
    <property type="protein sequence ID" value="VDL98187.1"/>
    <property type="molecule type" value="Genomic_DNA"/>
</dbReference>
<feature type="compositionally biased region" description="Basic and acidic residues" evidence="1">
    <location>
        <begin position="55"/>
        <end position="65"/>
    </location>
</feature>
<name>A0A183T5Q4_SCHSO</name>
<gene>
    <name evidence="2" type="ORF">SSLN_LOCUS11802</name>
</gene>